<dbReference type="InterPro" id="IPR002477">
    <property type="entry name" value="Peptidoglycan-bd-like"/>
</dbReference>
<dbReference type="OrthoDB" id="7861420at2"/>
<dbReference type="InterPro" id="IPR036366">
    <property type="entry name" value="PGBDSf"/>
</dbReference>
<dbReference type="EMBL" id="FNZQ01000008">
    <property type="protein sequence ID" value="SEL71506.1"/>
    <property type="molecule type" value="Genomic_DNA"/>
</dbReference>
<dbReference type="RefSeq" id="WP_092764919.1">
    <property type="nucleotide sequence ID" value="NZ_FNZQ01000008.1"/>
</dbReference>
<dbReference type="AlphaFoldDB" id="A0A1H7SH30"/>
<evidence type="ECO:0000259" key="1">
    <source>
        <dbReference type="Pfam" id="PF01471"/>
    </source>
</evidence>
<name>A0A1H7SH30_9RHOB</name>
<organism evidence="2 3">
    <name type="scientific">Jannaschia helgolandensis</name>
    <dbReference type="NCBI Taxonomy" id="188906"/>
    <lineage>
        <taxon>Bacteria</taxon>
        <taxon>Pseudomonadati</taxon>
        <taxon>Pseudomonadota</taxon>
        <taxon>Alphaproteobacteria</taxon>
        <taxon>Rhodobacterales</taxon>
        <taxon>Roseobacteraceae</taxon>
        <taxon>Jannaschia</taxon>
    </lineage>
</organism>
<sequence length="164" mass="17707">MLRTTPLLLLMTACGISTVEPVTRTIGPSNALPGTCHALGVTPAILETVTEQRLESAEVRNSDGIVVEPARFRTLTSTRIVQERGENWFEIPCALRDGDPAFIAQIQRALAARELYAGDINGMYDPPTRKAVRTFQAARGLESGMLSKTSAQTLGLVELGRNGI</sequence>
<proteinExistence type="predicted"/>
<gene>
    <name evidence="2" type="ORF">SAMN04488526_3342</name>
</gene>
<keyword evidence="3" id="KW-1185">Reference proteome</keyword>
<dbReference type="Pfam" id="PF01471">
    <property type="entry name" value="PG_binding_1"/>
    <property type="match status" value="1"/>
</dbReference>
<feature type="domain" description="Peptidoglycan binding-like" evidence="1">
    <location>
        <begin position="103"/>
        <end position="142"/>
    </location>
</feature>
<accession>A0A1H7SH30</accession>
<dbReference type="Gene3D" id="1.10.101.10">
    <property type="entry name" value="PGBD-like superfamily/PGBD"/>
    <property type="match status" value="1"/>
</dbReference>
<dbReference type="InterPro" id="IPR036365">
    <property type="entry name" value="PGBD-like_sf"/>
</dbReference>
<dbReference type="Proteomes" id="UP000199283">
    <property type="component" value="Unassembled WGS sequence"/>
</dbReference>
<protein>
    <submittedName>
        <fullName evidence="2">Putative peptidoglycan binding domain-containing protein</fullName>
    </submittedName>
</protein>
<evidence type="ECO:0000313" key="2">
    <source>
        <dbReference type="EMBL" id="SEL71506.1"/>
    </source>
</evidence>
<evidence type="ECO:0000313" key="3">
    <source>
        <dbReference type="Proteomes" id="UP000199283"/>
    </source>
</evidence>
<dbReference type="SUPFAM" id="SSF47090">
    <property type="entry name" value="PGBD-like"/>
    <property type="match status" value="1"/>
</dbReference>
<dbReference type="STRING" id="188906.SAMN04488526_3342"/>
<reference evidence="2 3" key="1">
    <citation type="submission" date="2016-10" db="EMBL/GenBank/DDBJ databases">
        <authorList>
            <person name="de Groot N.N."/>
        </authorList>
    </citation>
    <scope>NUCLEOTIDE SEQUENCE [LARGE SCALE GENOMIC DNA]</scope>
    <source>
        <strain evidence="2 3">DSM 14858</strain>
    </source>
</reference>